<dbReference type="Pfam" id="PF14044">
    <property type="entry name" value="NETI"/>
    <property type="match status" value="1"/>
</dbReference>
<organism evidence="1 2">
    <name type="scientific">Geomicrobium halophilum</name>
    <dbReference type="NCBI Taxonomy" id="549000"/>
    <lineage>
        <taxon>Bacteria</taxon>
        <taxon>Bacillati</taxon>
        <taxon>Bacillota</taxon>
        <taxon>Bacilli</taxon>
        <taxon>Bacillales</taxon>
        <taxon>Geomicrobium</taxon>
    </lineage>
</organism>
<name>A0A841PPV1_9BACL</name>
<evidence type="ECO:0000313" key="2">
    <source>
        <dbReference type="Proteomes" id="UP000568839"/>
    </source>
</evidence>
<accession>A0A841PPV1</accession>
<reference evidence="1 2" key="1">
    <citation type="submission" date="2020-08" db="EMBL/GenBank/DDBJ databases">
        <title>Genomic Encyclopedia of Type Strains, Phase IV (KMG-IV): sequencing the most valuable type-strain genomes for metagenomic binning, comparative biology and taxonomic classification.</title>
        <authorList>
            <person name="Goeker M."/>
        </authorList>
    </citation>
    <scope>NUCLEOTIDE SEQUENCE [LARGE SCALE GENOMIC DNA]</scope>
    <source>
        <strain evidence="1 2">DSM 21769</strain>
    </source>
</reference>
<comment type="caution">
    <text evidence="1">The sequence shown here is derived from an EMBL/GenBank/DDBJ whole genome shotgun (WGS) entry which is preliminary data.</text>
</comment>
<evidence type="ECO:0000313" key="1">
    <source>
        <dbReference type="EMBL" id="MBB6450847.1"/>
    </source>
</evidence>
<sequence>MGKKIKYEVANNESIADCLERIERDGYQPVRRLEKPVFKEGDSDVEFVGQRIEFEVKKK</sequence>
<evidence type="ECO:0008006" key="3">
    <source>
        <dbReference type="Google" id="ProtNLM"/>
    </source>
</evidence>
<dbReference type="Proteomes" id="UP000568839">
    <property type="component" value="Unassembled WGS sequence"/>
</dbReference>
<gene>
    <name evidence="1" type="ORF">HNR44_002837</name>
</gene>
<protein>
    <recommendedName>
        <fullName evidence="3">NETI protein</fullName>
    </recommendedName>
</protein>
<dbReference type="RefSeq" id="WP_184404910.1">
    <property type="nucleotide sequence ID" value="NZ_JACHHJ010000004.1"/>
</dbReference>
<proteinExistence type="predicted"/>
<keyword evidence="2" id="KW-1185">Reference proteome</keyword>
<dbReference type="EMBL" id="JACHHJ010000004">
    <property type="protein sequence ID" value="MBB6450847.1"/>
    <property type="molecule type" value="Genomic_DNA"/>
</dbReference>
<dbReference type="InterPro" id="IPR025930">
    <property type="entry name" value="NETI"/>
</dbReference>
<dbReference type="AlphaFoldDB" id="A0A841PPV1"/>